<sequence length="1023" mass="110218">MRKVLSITFTLILMLGTIAFVQAQSRVLKGVVTSAPDGLPMPGVTILNKSNQSGTTTNVDGEYSISVEPSTVLVFSFIGYSTQEITVGNRTELNITLEEDASELNEVVVTALGISKEKEKLGYSLTEVSSETMTKARETNVANSLAGRVAGLVVKGTNSGPGGTSKITLRGTPSINGTGSPLYVINGVPMDNTQRGGAGQWGGSDNGDGIGNLSPDDIETMTVLKGQAASALYGTRASNGVILITTKSGSKGGDWSASYNLNYMVENPVDFTDFQNEYGQGTGGQRPTTATDAQTTGRLAWGERMGGSVIGYDGNQYPYTPTNDGYLDFYRTGSNFTNTVSVSKGLGSDGSFRMSVSNLDSKSIVPNSGMDRLSLNLNVDQNITDKLNVTAMINYIDQKSDNIPFLSDGPKNPNNFLFLAPNISQSIFAPGYNTDNGAETVFSDDIYVTNPYFIVNQGINDLGRKRTISALSTKYSFTENIYAMVRIGNDVSNDDFYSIDPYGLAYTANLQGNLNSRGQSTRSELNIDGLFGAKVDLTEGLVLDALLGGNIRKNKFESVSVGGSRFVLPYLYSPFNVEAFSRGYSFSELEVHSGFYSLDFGIKDFLTLSTTGRYDVYSTLTSPVSDDNSIFSPSVSAAFLFDKFLNISAMDFGKLRVSYAVTSGDPGVAYSNQFYYSSANSYAGVPAGSSPTSLPNLFLKPFTTDEFEIGLDMNFFNNRLGLDLAYYTKTTNNEIMNASLSIASGFNSAVVATGSIQNKGLEVLLTGKPIQTSDFTWTSSFNITSVKNEVLSTDENNNPVNLGQNRATLGNAVTAYVVGEPGPQIRAYDYQYNPDGSIVVNEAGLPVRGELINMGSVLPTLYGGWNNEFNYKGISFSFLIDYNYGNKVLSATEFYSTFRGLNKVTLEGRESGVTNGGVTAPAEDYYKALAQNITRTSVVDGDFIKLRQMTLGYSLPASWFGNTPVIKGLDVSFVARNLAILMRKAKNIDPEASFGSNINYTGIEGTSLPSTRSFGFNLNFKLN</sequence>
<evidence type="ECO:0000256" key="6">
    <source>
        <dbReference type="ARBA" id="ARBA00023136"/>
    </source>
</evidence>
<evidence type="ECO:0000256" key="3">
    <source>
        <dbReference type="ARBA" id="ARBA00022452"/>
    </source>
</evidence>
<keyword evidence="3 8" id="KW-1134">Transmembrane beta strand</keyword>
<dbReference type="NCBIfam" id="TIGR04056">
    <property type="entry name" value="OMP_RagA_SusC"/>
    <property type="match status" value="1"/>
</dbReference>
<dbReference type="InterPro" id="IPR039426">
    <property type="entry name" value="TonB-dep_rcpt-like"/>
</dbReference>
<reference evidence="11" key="1">
    <citation type="submission" date="2016-11" db="EMBL/GenBank/DDBJ databases">
        <authorList>
            <person name="Varghese N."/>
            <person name="Submissions S."/>
        </authorList>
    </citation>
    <scope>NUCLEOTIDE SEQUENCE [LARGE SCALE GENOMIC DNA]</scope>
    <source>
        <strain evidence="11">DSM 15292</strain>
    </source>
</reference>
<evidence type="ECO:0000256" key="8">
    <source>
        <dbReference type="PROSITE-ProRule" id="PRU01360"/>
    </source>
</evidence>
<name>A0A1N6DDR1_9BACT</name>
<proteinExistence type="inferred from homology"/>
<organism evidence="10 11">
    <name type="scientific">Algoriphagus halophilus</name>
    <dbReference type="NCBI Taxonomy" id="226505"/>
    <lineage>
        <taxon>Bacteria</taxon>
        <taxon>Pseudomonadati</taxon>
        <taxon>Bacteroidota</taxon>
        <taxon>Cytophagia</taxon>
        <taxon>Cytophagales</taxon>
        <taxon>Cyclobacteriaceae</taxon>
        <taxon>Algoriphagus</taxon>
    </lineage>
</organism>
<dbReference type="InterPro" id="IPR037066">
    <property type="entry name" value="Plug_dom_sf"/>
</dbReference>
<dbReference type="InterPro" id="IPR012910">
    <property type="entry name" value="Plug_dom"/>
</dbReference>
<evidence type="ECO:0000313" key="10">
    <source>
        <dbReference type="EMBL" id="SIN68925.1"/>
    </source>
</evidence>
<dbReference type="PANTHER" id="PTHR30069">
    <property type="entry name" value="TONB-DEPENDENT OUTER MEMBRANE RECEPTOR"/>
    <property type="match status" value="1"/>
</dbReference>
<dbReference type="STRING" id="226505.SAMN05444394_0757"/>
<dbReference type="AlphaFoldDB" id="A0A1N6DDR1"/>
<gene>
    <name evidence="10" type="ORF">SAMN05444394_0757</name>
</gene>
<dbReference type="PROSITE" id="PS52016">
    <property type="entry name" value="TONB_DEPENDENT_REC_3"/>
    <property type="match status" value="1"/>
</dbReference>
<keyword evidence="2 8" id="KW-0813">Transport</keyword>
<dbReference type="InterPro" id="IPR023997">
    <property type="entry name" value="TonB-dep_OMP_SusC/RagA_CS"/>
</dbReference>
<dbReference type="Gene3D" id="2.170.130.10">
    <property type="entry name" value="TonB-dependent receptor, plug domain"/>
    <property type="match status" value="1"/>
</dbReference>
<comment type="similarity">
    <text evidence="8">Belongs to the TonB-dependent receptor family.</text>
</comment>
<dbReference type="Pfam" id="PF13715">
    <property type="entry name" value="CarbopepD_reg_2"/>
    <property type="match status" value="1"/>
</dbReference>
<dbReference type="GO" id="GO:0044718">
    <property type="term" value="P:siderophore transmembrane transport"/>
    <property type="evidence" value="ECO:0007669"/>
    <property type="project" value="TreeGrafter"/>
</dbReference>
<dbReference type="PANTHER" id="PTHR30069:SF29">
    <property type="entry name" value="HEMOGLOBIN AND HEMOGLOBIN-HAPTOGLOBIN-BINDING PROTEIN 1-RELATED"/>
    <property type="match status" value="1"/>
</dbReference>
<dbReference type="SUPFAM" id="SSF56935">
    <property type="entry name" value="Porins"/>
    <property type="match status" value="1"/>
</dbReference>
<evidence type="ECO:0000313" key="11">
    <source>
        <dbReference type="Proteomes" id="UP000185221"/>
    </source>
</evidence>
<dbReference type="RefSeq" id="WP_074223482.1">
    <property type="nucleotide sequence ID" value="NZ_FSRC01000001.1"/>
</dbReference>
<dbReference type="Pfam" id="PF07715">
    <property type="entry name" value="Plug"/>
    <property type="match status" value="1"/>
</dbReference>
<dbReference type="InterPro" id="IPR023996">
    <property type="entry name" value="TonB-dep_OMP_SusC/RagA"/>
</dbReference>
<keyword evidence="5" id="KW-0732">Signal</keyword>
<dbReference type="GO" id="GO:0009279">
    <property type="term" value="C:cell outer membrane"/>
    <property type="evidence" value="ECO:0007669"/>
    <property type="project" value="UniProtKB-SubCell"/>
</dbReference>
<accession>A0A1N6DDR1</accession>
<dbReference type="InterPro" id="IPR036942">
    <property type="entry name" value="Beta-barrel_TonB_sf"/>
</dbReference>
<dbReference type="Gene3D" id="2.60.40.1120">
    <property type="entry name" value="Carboxypeptidase-like, regulatory domain"/>
    <property type="match status" value="1"/>
</dbReference>
<dbReference type="InterPro" id="IPR008969">
    <property type="entry name" value="CarboxyPept-like_regulatory"/>
</dbReference>
<dbReference type="Proteomes" id="UP000185221">
    <property type="component" value="Unassembled WGS sequence"/>
</dbReference>
<keyword evidence="7 8" id="KW-0998">Cell outer membrane</keyword>
<comment type="subcellular location">
    <subcellularLocation>
        <location evidence="1 8">Cell outer membrane</location>
        <topology evidence="1 8">Multi-pass membrane protein</topology>
    </subcellularLocation>
</comment>
<feature type="domain" description="TonB-dependent receptor plug" evidence="9">
    <location>
        <begin position="118"/>
        <end position="241"/>
    </location>
</feature>
<keyword evidence="6 8" id="KW-0472">Membrane</keyword>
<keyword evidence="11" id="KW-1185">Reference proteome</keyword>
<dbReference type="EMBL" id="FSRC01000001">
    <property type="protein sequence ID" value="SIN68925.1"/>
    <property type="molecule type" value="Genomic_DNA"/>
</dbReference>
<dbReference type="OrthoDB" id="9768177at2"/>
<evidence type="ECO:0000256" key="1">
    <source>
        <dbReference type="ARBA" id="ARBA00004571"/>
    </source>
</evidence>
<evidence type="ECO:0000256" key="7">
    <source>
        <dbReference type="ARBA" id="ARBA00023237"/>
    </source>
</evidence>
<evidence type="ECO:0000256" key="2">
    <source>
        <dbReference type="ARBA" id="ARBA00022448"/>
    </source>
</evidence>
<keyword evidence="4 8" id="KW-0812">Transmembrane</keyword>
<evidence type="ECO:0000256" key="4">
    <source>
        <dbReference type="ARBA" id="ARBA00022692"/>
    </source>
</evidence>
<dbReference type="Gene3D" id="2.40.170.20">
    <property type="entry name" value="TonB-dependent receptor, beta-barrel domain"/>
    <property type="match status" value="1"/>
</dbReference>
<dbReference type="GO" id="GO:0015344">
    <property type="term" value="F:siderophore uptake transmembrane transporter activity"/>
    <property type="evidence" value="ECO:0007669"/>
    <property type="project" value="TreeGrafter"/>
</dbReference>
<protein>
    <submittedName>
        <fullName evidence="10">TonB-linked outer membrane protein, SusC/RagA family</fullName>
    </submittedName>
</protein>
<dbReference type="NCBIfam" id="TIGR04057">
    <property type="entry name" value="SusC_RagA_signa"/>
    <property type="match status" value="1"/>
</dbReference>
<evidence type="ECO:0000259" key="9">
    <source>
        <dbReference type="Pfam" id="PF07715"/>
    </source>
</evidence>
<evidence type="ECO:0000256" key="5">
    <source>
        <dbReference type="ARBA" id="ARBA00022729"/>
    </source>
</evidence>
<dbReference type="SUPFAM" id="SSF49464">
    <property type="entry name" value="Carboxypeptidase regulatory domain-like"/>
    <property type="match status" value="1"/>
</dbReference>